<evidence type="ECO:0000313" key="3">
    <source>
        <dbReference type="Proteomes" id="UP000748531"/>
    </source>
</evidence>
<protein>
    <submittedName>
        <fullName evidence="2">Uncharacterized protein</fullName>
    </submittedName>
</protein>
<evidence type="ECO:0000256" key="1">
    <source>
        <dbReference type="SAM" id="Phobius"/>
    </source>
</evidence>
<keyword evidence="1" id="KW-0812">Transmembrane</keyword>
<accession>A0A8J4WTM7</accession>
<reference evidence="2" key="1">
    <citation type="submission" date="2019-05" db="EMBL/GenBank/DDBJ databases">
        <title>Annotation for the trematode Paragonimus heterotremus.</title>
        <authorList>
            <person name="Choi Y.-J."/>
        </authorList>
    </citation>
    <scope>NUCLEOTIDE SEQUENCE</scope>
    <source>
        <strain evidence="2">LC</strain>
    </source>
</reference>
<dbReference type="Proteomes" id="UP000748531">
    <property type="component" value="Unassembled WGS sequence"/>
</dbReference>
<organism evidence="2 3">
    <name type="scientific">Paragonimus heterotremus</name>
    <dbReference type="NCBI Taxonomy" id="100268"/>
    <lineage>
        <taxon>Eukaryota</taxon>
        <taxon>Metazoa</taxon>
        <taxon>Spiralia</taxon>
        <taxon>Lophotrochozoa</taxon>
        <taxon>Platyhelminthes</taxon>
        <taxon>Trematoda</taxon>
        <taxon>Digenea</taxon>
        <taxon>Plagiorchiida</taxon>
        <taxon>Troglotremata</taxon>
        <taxon>Troglotrematidae</taxon>
        <taxon>Paragonimus</taxon>
    </lineage>
</organism>
<name>A0A8J4WTM7_9TREM</name>
<gene>
    <name evidence="2" type="ORF">PHET_02652</name>
</gene>
<feature type="transmembrane region" description="Helical" evidence="1">
    <location>
        <begin position="6"/>
        <end position="24"/>
    </location>
</feature>
<feature type="non-terminal residue" evidence="2">
    <location>
        <position position="67"/>
    </location>
</feature>
<sequence>MSLQFHCTYILMSVFNCVCLYFFEAACASTGQVEEFMCCCLVFVLSCTAAALFQYMFPSLSVFASNL</sequence>
<comment type="caution">
    <text evidence="2">The sequence shown here is derived from an EMBL/GenBank/DDBJ whole genome shotgun (WGS) entry which is preliminary data.</text>
</comment>
<keyword evidence="1" id="KW-1133">Transmembrane helix</keyword>
<dbReference type="EMBL" id="LUCH01000993">
    <property type="protein sequence ID" value="KAF5403885.1"/>
    <property type="molecule type" value="Genomic_DNA"/>
</dbReference>
<dbReference type="AlphaFoldDB" id="A0A8J4WTM7"/>
<evidence type="ECO:0000313" key="2">
    <source>
        <dbReference type="EMBL" id="KAF5403885.1"/>
    </source>
</evidence>
<keyword evidence="1" id="KW-0472">Membrane</keyword>
<keyword evidence="3" id="KW-1185">Reference proteome</keyword>
<feature type="transmembrane region" description="Helical" evidence="1">
    <location>
        <begin position="36"/>
        <end position="57"/>
    </location>
</feature>
<proteinExistence type="predicted"/>